<dbReference type="Gene3D" id="3.10.180.10">
    <property type="entry name" value="2,3-Dihydroxybiphenyl 1,2-Dioxygenase, domain 1"/>
    <property type="match status" value="1"/>
</dbReference>
<dbReference type="PANTHER" id="PTHR33990">
    <property type="entry name" value="PROTEIN YJDN-RELATED"/>
    <property type="match status" value="1"/>
</dbReference>
<dbReference type="Proteomes" id="UP000317318">
    <property type="component" value="Chromosome"/>
</dbReference>
<evidence type="ECO:0000259" key="1">
    <source>
        <dbReference type="Pfam" id="PF06983"/>
    </source>
</evidence>
<dbReference type="InterPro" id="IPR029068">
    <property type="entry name" value="Glyas_Bleomycin-R_OHBP_Dase"/>
</dbReference>
<dbReference type="PANTHER" id="PTHR33990:SF2">
    <property type="entry name" value="PHNB-LIKE DOMAIN-CONTAINING PROTEIN"/>
    <property type="match status" value="1"/>
</dbReference>
<dbReference type="GO" id="GO:0008168">
    <property type="term" value="F:methyltransferase activity"/>
    <property type="evidence" value="ECO:0007669"/>
    <property type="project" value="UniProtKB-KW"/>
</dbReference>
<dbReference type="EMBL" id="CP036268">
    <property type="protein sequence ID" value="QDT37247.1"/>
    <property type="molecule type" value="Genomic_DNA"/>
</dbReference>
<keyword evidence="2" id="KW-0808">Transferase</keyword>
<dbReference type="RefSeq" id="WP_145363378.1">
    <property type="nucleotide sequence ID" value="NZ_CP036268.1"/>
</dbReference>
<gene>
    <name evidence="2" type="ORF">Pan189_16200</name>
</gene>
<keyword evidence="2" id="KW-0489">Methyltransferase</keyword>
<dbReference type="OrthoDB" id="9806473at2"/>
<name>A0A517R020_9PLAN</name>
<keyword evidence="2" id="KW-0830">Ubiquinone</keyword>
<dbReference type="Pfam" id="PF06983">
    <property type="entry name" value="3-dmu-9_3-mt"/>
    <property type="match status" value="1"/>
</dbReference>
<evidence type="ECO:0000313" key="3">
    <source>
        <dbReference type="Proteomes" id="UP000317318"/>
    </source>
</evidence>
<dbReference type="CDD" id="cd06588">
    <property type="entry name" value="PhnB_like"/>
    <property type="match status" value="1"/>
</dbReference>
<proteinExistence type="predicted"/>
<dbReference type="SUPFAM" id="SSF54593">
    <property type="entry name" value="Glyoxalase/Bleomycin resistance protein/Dihydroxybiphenyl dioxygenase"/>
    <property type="match status" value="1"/>
</dbReference>
<evidence type="ECO:0000313" key="2">
    <source>
        <dbReference type="EMBL" id="QDT37247.1"/>
    </source>
</evidence>
<dbReference type="InterPro" id="IPR028973">
    <property type="entry name" value="PhnB-like"/>
</dbReference>
<dbReference type="PIRSF" id="PIRSF021700">
    <property type="entry name" value="3_dmu_93_MTrfase"/>
    <property type="match status" value="1"/>
</dbReference>
<reference evidence="2 3" key="1">
    <citation type="submission" date="2019-02" db="EMBL/GenBank/DDBJ databases">
        <title>Deep-cultivation of Planctomycetes and their phenomic and genomic characterization uncovers novel biology.</title>
        <authorList>
            <person name="Wiegand S."/>
            <person name="Jogler M."/>
            <person name="Boedeker C."/>
            <person name="Pinto D."/>
            <person name="Vollmers J."/>
            <person name="Rivas-Marin E."/>
            <person name="Kohn T."/>
            <person name="Peeters S.H."/>
            <person name="Heuer A."/>
            <person name="Rast P."/>
            <person name="Oberbeckmann S."/>
            <person name="Bunk B."/>
            <person name="Jeske O."/>
            <person name="Meyerdierks A."/>
            <person name="Storesund J.E."/>
            <person name="Kallscheuer N."/>
            <person name="Luecker S."/>
            <person name="Lage O.M."/>
            <person name="Pohl T."/>
            <person name="Merkel B.J."/>
            <person name="Hornburger P."/>
            <person name="Mueller R.-W."/>
            <person name="Bruemmer F."/>
            <person name="Labrenz M."/>
            <person name="Spormann A.M."/>
            <person name="Op den Camp H."/>
            <person name="Overmann J."/>
            <person name="Amann R."/>
            <person name="Jetten M.S.M."/>
            <person name="Mascher T."/>
            <person name="Medema M.H."/>
            <person name="Devos D.P."/>
            <person name="Kaster A.-K."/>
            <person name="Ovreas L."/>
            <person name="Rohde M."/>
            <person name="Galperin M.Y."/>
            <person name="Jogler C."/>
        </authorList>
    </citation>
    <scope>NUCLEOTIDE SEQUENCE [LARGE SCALE GENOMIC DNA]</scope>
    <source>
        <strain evidence="2 3">Pan189</strain>
    </source>
</reference>
<accession>A0A517R020</accession>
<keyword evidence="3" id="KW-1185">Reference proteome</keyword>
<dbReference type="KEGG" id="svp:Pan189_16200"/>
<protein>
    <submittedName>
        <fullName evidence="2">3-demethylubiquinone-9 3-methyltransferase</fullName>
    </submittedName>
</protein>
<organism evidence="2 3">
    <name type="scientific">Stratiformator vulcanicus</name>
    <dbReference type="NCBI Taxonomy" id="2527980"/>
    <lineage>
        <taxon>Bacteria</taxon>
        <taxon>Pseudomonadati</taxon>
        <taxon>Planctomycetota</taxon>
        <taxon>Planctomycetia</taxon>
        <taxon>Planctomycetales</taxon>
        <taxon>Planctomycetaceae</taxon>
        <taxon>Stratiformator</taxon>
    </lineage>
</organism>
<dbReference type="AlphaFoldDB" id="A0A517R020"/>
<dbReference type="InterPro" id="IPR009725">
    <property type="entry name" value="3_dmu_93_MTrfase"/>
</dbReference>
<feature type="domain" description="PhnB-like" evidence="1">
    <location>
        <begin position="6"/>
        <end position="121"/>
    </location>
</feature>
<sequence length="162" mass="18351">MSVDPKVTPCLWFDNEGEEVAEFYTSVFPNSSIDYVNRSTIEWPGGKVGDALLIEFSLAGQPYQALNGGPQEPFNDRISLSVSCKDQEEVDYFWDALTSDGGEPVMCGWLKDKFGVRWQIVPEPLERMLRDQDSEKVRRAMEAMLQMVKLDLAELEQAFEGT</sequence>
<dbReference type="GO" id="GO:0032259">
    <property type="term" value="P:methylation"/>
    <property type="evidence" value="ECO:0007669"/>
    <property type="project" value="UniProtKB-KW"/>
</dbReference>